<gene>
    <name evidence="1" type="ORF">LMANV2_80112</name>
</gene>
<dbReference type="Proteomes" id="UP000234460">
    <property type="component" value="Chromosome LMANV2"/>
</dbReference>
<organism evidence="1 2">
    <name type="scientific">Leptospira interrogans serovar Manilae</name>
    <dbReference type="NCBI Taxonomy" id="214675"/>
    <lineage>
        <taxon>Bacteria</taxon>
        <taxon>Pseudomonadati</taxon>
        <taxon>Spirochaetota</taxon>
        <taxon>Spirochaetia</taxon>
        <taxon>Leptospirales</taxon>
        <taxon>Leptospiraceae</taxon>
        <taxon>Leptospira</taxon>
    </lineage>
</organism>
<proteinExistence type="predicted"/>
<reference evidence="1 2" key="1">
    <citation type="submission" date="2017-11" db="EMBL/GenBank/DDBJ databases">
        <authorList>
            <person name="Lechat P."/>
        </authorList>
    </citation>
    <scope>NUCLEOTIDE SEQUENCE [LARGE SCALE GENOMIC DNA]</scope>
    <source>
        <strain evidence="1">L495</strain>
    </source>
</reference>
<protein>
    <submittedName>
        <fullName evidence="1">Uncharacterized protein</fullName>
    </submittedName>
</protein>
<evidence type="ECO:0000313" key="2">
    <source>
        <dbReference type="Proteomes" id="UP000234460"/>
    </source>
</evidence>
<evidence type="ECO:0000313" key="1">
    <source>
        <dbReference type="EMBL" id="SOR63762.1"/>
    </source>
</evidence>
<sequence>MRLQLRLESGKRVRLNQKLDEKNRIYLKIGIVEKLIFHLFIFYRNSRLKQLC</sequence>
<dbReference type="EMBL" id="OEJX01000078">
    <property type="protein sequence ID" value="SOR63762.1"/>
    <property type="molecule type" value="Genomic_DNA"/>
</dbReference>
<accession>A0AAQ1SQJ7</accession>
<dbReference type="AlphaFoldDB" id="A0AAQ1SQJ7"/>
<comment type="caution">
    <text evidence="1">The sequence shown here is derived from an EMBL/GenBank/DDBJ whole genome shotgun (WGS) entry which is preliminary data.</text>
</comment>
<name>A0AAQ1SQJ7_LEPIR</name>